<gene>
    <name evidence="5" type="ORF">GCM10011394_04540</name>
</gene>
<dbReference type="InterPro" id="IPR018511">
    <property type="entry name" value="Hemolysin-typ_Ca-bd_CS"/>
</dbReference>
<dbReference type="Pfam" id="PF00353">
    <property type="entry name" value="HemolysinCabind"/>
    <property type="match status" value="2"/>
</dbReference>
<dbReference type="InterPro" id="IPR001343">
    <property type="entry name" value="Hemolysn_Ca-bd"/>
</dbReference>
<proteinExistence type="predicted"/>
<dbReference type="Pfam" id="PF14891">
    <property type="entry name" value="Peptidase_M91"/>
    <property type="match status" value="1"/>
</dbReference>
<evidence type="ECO:0000256" key="3">
    <source>
        <dbReference type="ARBA" id="ARBA00022837"/>
    </source>
</evidence>
<evidence type="ECO:0008006" key="7">
    <source>
        <dbReference type="Google" id="ProtNLM"/>
    </source>
</evidence>
<evidence type="ECO:0000313" key="5">
    <source>
        <dbReference type="EMBL" id="GGJ98581.1"/>
    </source>
</evidence>
<reference evidence="6" key="1">
    <citation type="journal article" date="2019" name="Int. J. Syst. Evol. Microbiol.">
        <title>The Global Catalogue of Microorganisms (GCM) 10K type strain sequencing project: providing services to taxonomists for standard genome sequencing and annotation.</title>
        <authorList>
            <consortium name="The Broad Institute Genomics Platform"/>
            <consortium name="The Broad Institute Genome Sequencing Center for Infectious Disease"/>
            <person name="Wu L."/>
            <person name="Ma J."/>
        </authorList>
    </citation>
    <scope>NUCLEOTIDE SEQUENCE [LARGE SCALE GENOMIC DNA]</scope>
    <source>
        <strain evidence="6">CGMCC 1.8985</strain>
    </source>
</reference>
<evidence type="ECO:0000256" key="4">
    <source>
        <dbReference type="SAM" id="MobiDB-lite"/>
    </source>
</evidence>
<dbReference type="PROSITE" id="PS00330">
    <property type="entry name" value="HEMOLYSIN_CALCIUM"/>
    <property type="match status" value="2"/>
</dbReference>
<feature type="region of interest" description="Disordered" evidence="4">
    <location>
        <begin position="19"/>
        <end position="47"/>
    </location>
</feature>
<dbReference type="PANTHER" id="PTHR38340">
    <property type="entry name" value="S-LAYER PROTEIN"/>
    <property type="match status" value="1"/>
</dbReference>
<evidence type="ECO:0000256" key="2">
    <source>
        <dbReference type="ARBA" id="ARBA00022525"/>
    </source>
</evidence>
<dbReference type="EMBL" id="BMME01000001">
    <property type="protein sequence ID" value="GGJ98581.1"/>
    <property type="molecule type" value="Genomic_DNA"/>
</dbReference>
<keyword evidence="3" id="KW-0106">Calcium</keyword>
<evidence type="ECO:0000256" key="1">
    <source>
        <dbReference type="ARBA" id="ARBA00004613"/>
    </source>
</evidence>
<feature type="region of interest" description="Disordered" evidence="4">
    <location>
        <begin position="487"/>
        <end position="524"/>
    </location>
</feature>
<comment type="caution">
    <text evidence="5">The sequence shown here is derived from an EMBL/GenBank/DDBJ whole genome shotgun (WGS) entry which is preliminary data.</text>
</comment>
<dbReference type="PANTHER" id="PTHR38340:SF1">
    <property type="entry name" value="S-LAYER PROTEIN"/>
    <property type="match status" value="1"/>
</dbReference>
<sequence length="524" mass="54119">MSIQSASFDPGASAIAQFERAGYWNNPDAPHQHDHGPEALGSEAPAPRLIDVDGADAVDAQPESAQGEGQKIDGGSDNPAERSQRSTVDGKPVVVDPLFSGKGVEVARERTIDAWNRISSDQLVFTTGAADDHFGVTQRDNGTLDVTINGESYEVRIDQGQELTIRAGAGDDVIEVAPNVTVNIVVEGGDGDDTITTGAGDDRIDGGAGNDTIFSGAGRDDIFGGSGDDVIVGGEGVNIIHGGDGNDEITAGPGTNFIEGGAGDDVIHGGGKSDILSGGLGNDRINVGEGKSTVYTGAGDDTVEGAGVNATVYAEVGDLINAATGAKPTVVNVAIDASAGHTIKVEGSEGFVQRIQAELDFLRASPVGQQMLAEFDKAADVKGNTVTIKELANEQNGYAQTFSRDADIVNGRAGAGGNVDIVYNPSFHMDQFPAPVVVLYHEMSHAYNGVNGTFQPGEYTGPGPDNGIANAERQAVGLETSAPAYDFDGDPATPPTTANPDHLTENGIREELGMPDRPSYALEF</sequence>
<dbReference type="Gene3D" id="2.150.10.10">
    <property type="entry name" value="Serralysin-like metalloprotease, C-terminal"/>
    <property type="match status" value="2"/>
</dbReference>
<evidence type="ECO:0000313" key="6">
    <source>
        <dbReference type="Proteomes" id="UP000599009"/>
    </source>
</evidence>
<feature type="compositionally biased region" description="Basic and acidic residues" evidence="4">
    <location>
        <begin position="502"/>
        <end position="514"/>
    </location>
</feature>
<dbReference type="SUPFAM" id="SSF51120">
    <property type="entry name" value="beta-Roll"/>
    <property type="match status" value="2"/>
</dbReference>
<dbReference type="InterPro" id="IPR050557">
    <property type="entry name" value="RTX_toxin/Mannuronan_C5-epim"/>
</dbReference>
<dbReference type="PRINTS" id="PR00313">
    <property type="entry name" value="CABNDNGRPT"/>
</dbReference>
<protein>
    <recommendedName>
        <fullName evidence="7">Calcium-binding protein</fullName>
    </recommendedName>
</protein>
<name>A0ABQ2E7Q3_9GAMM</name>
<accession>A0ABQ2E7Q3</accession>
<dbReference type="Proteomes" id="UP000599009">
    <property type="component" value="Unassembled WGS sequence"/>
</dbReference>
<organism evidence="5 6">
    <name type="scientific">Luteimonas terricola</name>
    <dbReference type="NCBI Taxonomy" id="645597"/>
    <lineage>
        <taxon>Bacteria</taxon>
        <taxon>Pseudomonadati</taxon>
        <taxon>Pseudomonadota</taxon>
        <taxon>Gammaproteobacteria</taxon>
        <taxon>Lysobacterales</taxon>
        <taxon>Lysobacteraceae</taxon>
        <taxon>Luteimonas</taxon>
    </lineage>
</organism>
<keyword evidence="6" id="KW-1185">Reference proteome</keyword>
<feature type="region of interest" description="Disordered" evidence="4">
    <location>
        <begin position="59"/>
        <end position="94"/>
    </location>
</feature>
<comment type="subcellular location">
    <subcellularLocation>
        <location evidence="1">Secreted</location>
    </subcellularLocation>
</comment>
<dbReference type="InterPro" id="IPR011049">
    <property type="entry name" value="Serralysin-like_metalloprot_C"/>
</dbReference>
<keyword evidence="2" id="KW-0964">Secreted</keyword>
<dbReference type="InterPro" id="IPR028208">
    <property type="entry name" value="Effector_pro_NleD-like"/>
</dbReference>
<dbReference type="RefSeq" id="WP_165942338.1">
    <property type="nucleotide sequence ID" value="NZ_BMME01000001.1"/>
</dbReference>